<sequence>MSILINHSGKLFGKKAPTIKDIICNQEVVLAAVEGCHGKPRISPYTVKSALLDVYTRKRIFPEGIVAEIPAVQDWSLKNGIALSRLVSRLRRLLKRSSKSKYKKMTAIKEACRARGWDVSPSSGSVKPGCGDPEGLVELPAGPGSVGKDCDLSSDIASSTTSSSSSLSSARLERIVEQLRKVKMACDQPDRAVVPVSEEKPPTPSSDKVDSEKVKYVLAKLKHGGPKTSEPVTKHEPQNPSETNVSVTSDAPQKPSVIGDPKNQHVIPDFVLRGLAAAAAPVEPFRLQDQYVSSIAKAKAEHAEAPDEHESEAEAAEVAPPNGAPKSKPKKKSDCDYKSIRDNFISQKKAEGYTYSKAKSLWGNSSEKASFLGSASLQELKKRKFVPKGSTSNPWATKA</sequence>
<keyword evidence="5" id="KW-1185">Reference proteome</keyword>
<evidence type="ECO:0000313" key="2">
    <source>
        <dbReference type="EMBL" id="CAI3981242.1"/>
    </source>
</evidence>
<evidence type="ECO:0000256" key="1">
    <source>
        <dbReference type="SAM" id="MobiDB-lite"/>
    </source>
</evidence>
<dbReference type="EMBL" id="CAMXCT020000619">
    <property type="protein sequence ID" value="CAL1134617.1"/>
    <property type="molecule type" value="Genomic_DNA"/>
</dbReference>
<dbReference type="AlphaFoldDB" id="A0A9P1BWY2"/>
<feature type="region of interest" description="Disordered" evidence="1">
    <location>
        <begin position="296"/>
        <end position="338"/>
    </location>
</feature>
<feature type="region of interest" description="Disordered" evidence="1">
    <location>
        <begin position="120"/>
        <end position="170"/>
    </location>
</feature>
<dbReference type="Proteomes" id="UP001152797">
    <property type="component" value="Unassembled WGS sequence"/>
</dbReference>
<feature type="compositionally biased region" description="Low complexity" evidence="1">
    <location>
        <begin position="316"/>
        <end position="326"/>
    </location>
</feature>
<feature type="compositionally biased region" description="Low complexity" evidence="1">
    <location>
        <begin position="153"/>
        <end position="170"/>
    </location>
</feature>
<reference evidence="4" key="2">
    <citation type="submission" date="2024-04" db="EMBL/GenBank/DDBJ databases">
        <authorList>
            <person name="Chen Y."/>
            <person name="Shah S."/>
            <person name="Dougan E. K."/>
            <person name="Thang M."/>
            <person name="Chan C."/>
        </authorList>
    </citation>
    <scope>NUCLEOTIDE SEQUENCE [LARGE SCALE GENOMIC DNA]</scope>
</reference>
<feature type="compositionally biased region" description="Basic and acidic residues" evidence="1">
    <location>
        <begin position="197"/>
        <end position="215"/>
    </location>
</feature>
<evidence type="ECO:0000313" key="4">
    <source>
        <dbReference type="EMBL" id="CAL1134617.1"/>
    </source>
</evidence>
<dbReference type="EMBL" id="CAMXCT010002348">
    <property type="protein sequence ID" value="CAI3997553.1"/>
    <property type="molecule type" value="Genomic_DNA"/>
</dbReference>
<dbReference type="EMBL" id="CAMXCT010000619">
    <property type="protein sequence ID" value="CAI3981242.1"/>
    <property type="molecule type" value="Genomic_DNA"/>
</dbReference>
<dbReference type="EMBL" id="CAMXCT020002348">
    <property type="protein sequence ID" value="CAL1150928.1"/>
    <property type="molecule type" value="Genomic_DNA"/>
</dbReference>
<reference evidence="2" key="1">
    <citation type="submission" date="2022-10" db="EMBL/GenBank/DDBJ databases">
        <authorList>
            <person name="Chen Y."/>
            <person name="Dougan E. K."/>
            <person name="Chan C."/>
            <person name="Rhodes N."/>
            <person name="Thang M."/>
        </authorList>
    </citation>
    <scope>NUCLEOTIDE SEQUENCE</scope>
</reference>
<feature type="compositionally biased region" description="Polar residues" evidence="1">
    <location>
        <begin position="238"/>
        <end position="251"/>
    </location>
</feature>
<feature type="compositionally biased region" description="Basic and acidic residues" evidence="1">
    <location>
        <begin position="298"/>
        <end position="308"/>
    </location>
</feature>
<dbReference type="EMBL" id="CAMXCT030000619">
    <property type="protein sequence ID" value="CAL4768554.1"/>
    <property type="molecule type" value="Genomic_DNA"/>
</dbReference>
<proteinExistence type="predicted"/>
<organism evidence="2">
    <name type="scientific">Cladocopium goreaui</name>
    <dbReference type="NCBI Taxonomy" id="2562237"/>
    <lineage>
        <taxon>Eukaryota</taxon>
        <taxon>Sar</taxon>
        <taxon>Alveolata</taxon>
        <taxon>Dinophyceae</taxon>
        <taxon>Suessiales</taxon>
        <taxon>Symbiodiniaceae</taxon>
        <taxon>Cladocopium</taxon>
    </lineage>
</organism>
<evidence type="ECO:0000313" key="3">
    <source>
        <dbReference type="EMBL" id="CAI3997553.1"/>
    </source>
</evidence>
<accession>A0A9P1BWY2</accession>
<dbReference type="EMBL" id="CAMXCT030002348">
    <property type="protein sequence ID" value="CAL4784865.1"/>
    <property type="molecule type" value="Genomic_DNA"/>
</dbReference>
<comment type="caution">
    <text evidence="2">The sequence shown here is derived from an EMBL/GenBank/DDBJ whole genome shotgun (WGS) entry which is preliminary data.</text>
</comment>
<name>A0A9P1BWY2_9DINO</name>
<evidence type="ECO:0000313" key="5">
    <source>
        <dbReference type="Proteomes" id="UP001152797"/>
    </source>
</evidence>
<gene>
    <name evidence="3" type="ORF">C1SCF055_LOCUS23926</name>
    <name evidence="2" type="ORF">C1SCF055_LOCUS9051</name>
</gene>
<feature type="region of interest" description="Disordered" evidence="1">
    <location>
        <begin position="190"/>
        <end position="263"/>
    </location>
</feature>
<protein>
    <submittedName>
        <fullName evidence="2">Uncharacterized protein</fullName>
    </submittedName>
</protein>